<dbReference type="EMBL" id="JAUZQC010000003">
    <property type="protein sequence ID" value="KAK5873692.1"/>
    <property type="molecule type" value="Genomic_DNA"/>
</dbReference>
<organism evidence="1 2">
    <name type="scientific">Eleginops maclovinus</name>
    <name type="common">Patagonian blennie</name>
    <name type="synonym">Eleginus maclovinus</name>
    <dbReference type="NCBI Taxonomy" id="56733"/>
    <lineage>
        <taxon>Eukaryota</taxon>
        <taxon>Metazoa</taxon>
        <taxon>Chordata</taxon>
        <taxon>Craniata</taxon>
        <taxon>Vertebrata</taxon>
        <taxon>Euteleostomi</taxon>
        <taxon>Actinopterygii</taxon>
        <taxon>Neopterygii</taxon>
        <taxon>Teleostei</taxon>
        <taxon>Neoteleostei</taxon>
        <taxon>Acanthomorphata</taxon>
        <taxon>Eupercaria</taxon>
        <taxon>Perciformes</taxon>
        <taxon>Notothenioidei</taxon>
        <taxon>Eleginopidae</taxon>
        <taxon>Eleginops</taxon>
    </lineage>
</organism>
<protein>
    <submittedName>
        <fullName evidence="1">Uncharacterized protein</fullName>
    </submittedName>
</protein>
<evidence type="ECO:0000313" key="1">
    <source>
        <dbReference type="EMBL" id="KAK5873692.1"/>
    </source>
</evidence>
<comment type="caution">
    <text evidence="1">The sequence shown here is derived from an EMBL/GenBank/DDBJ whole genome shotgun (WGS) entry which is preliminary data.</text>
</comment>
<keyword evidence="2" id="KW-1185">Reference proteome</keyword>
<accession>A0AAN7YEN3</accession>
<evidence type="ECO:0000313" key="2">
    <source>
        <dbReference type="Proteomes" id="UP001346869"/>
    </source>
</evidence>
<name>A0AAN7YEN3_ELEMC</name>
<sequence>MKAQSCGVPRSSSRACRNDTRSRFGHLTSTVLMYEKETIDRIAISVAPWCGNFTAIRPMKFSEVPPWGLYALPKRTACPGALLSPASPQHLHPVCVCLM</sequence>
<proteinExistence type="predicted"/>
<reference evidence="1 2" key="2">
    <citation type="journal article" date="2023" name="Mol. Biol. Evol.">
        <title>Genomics of Secondarily Temperate Adaptation in the Only Non-Antarctic Icefish.</title>
        <authorList>
            <person name="Rivera-Colon A.G."/>
            <person name="Rayamajhi N."/>
            <person name="Minhas B.F."/>
            <person name="Madrigal G."/>
            <person name="Bilyk K.T."/>
            <person name="Yoon V."/>
            <person name="Hune M."/>
            <person name="Gregory S."/>
            <person name="Cheng C.H.C."/>
            <person name="Catchen J.M."/>
        </authorList>
    </citation>
    <scope>NUCLEOTIDE SEQUENCE [LARGE SCALE GENOMIC DNA]</scope>
    <source>
        <strain evidence="1">JMC-PN-2008</strain>
    </source>
</reference>
<dbReference type="AlphaFoldDB" id="A0AAN7YEN3"/>
<dbReference type="Proteomes" id="UP001346869">
    <property type="component" value="Unassembled WGS sequence"/>
</dbReference>
<gene>
    <name evidence="1" type="ORF">PBY51_018711</name>
</gene>
<reference evidence="1 2" key="1">
    <citation type="journal article" date="2023" name="Genes (Basel)">
        <title>Chromosome-Level Genome Assembly and Circadian Gene Repertoire of the Patagonia Blennie Eleginops maclovinus-The Closest Ancestral Proxy of Antarctic Cryonotothenioids.</title>
        <authorList>
            <person name="Cheng C.C."/>
            <person name="Rivera-Colon A.G."/>
            <person name="Minhas B.F."/>
            <person name="Wilson L."/>
            <person name="Rayamajhi N."/>
            <person name="Vargas-Chacoff L."/>
            <person name="Catchen J.M."/>
        </authorList>
    </citation>
    <scope>NUCLEOTIDE SEQUENCE [LARGE SCALE GENOMIC DNA]</scope>
    <source>
        <strain evidence="1">JMC-PN-2008</strain>
    </source>
</reference>